<dbReference type="Pfam" id="PF13041">
    <property type="entry name" value="PPR_2"/>
    <property type="match status" value="4"/>
</dbReference>
<evidence type="ECO:0008006" key="5">
    <source>
        <dbReference type="Google" id="ProtNLM"/>
    </source>
</evidence>
<dbReference type="AlphaFoldDB" id="A0A2C9WB50"/>
<evidence type="ECO:0000313" key="4">
    <source>
        <dbReference type="EMBL" id="OAY56870.1"/>
    </source>
</evidence>
<dbReference type="Pfam" id="PF13812">
    <property type="entry name" value="PPR_3"/>
    <property type="match status" value="1"/>
</dbReference>
<dbReference type="STRING" id="3983.A0A2C9WB50"/>
<dbReference type="GO" id="GO:0006397">
    <property type="term" value="P:mRNA processing"/>
    <property type="evidence" value="ECO:0000318"/>
    <property type="project" value="GO_Central"/>
</dbReference>
<feature type="repeat" description="PPR" evidence="3">
    <location>
        <begin position="213"/>
        <end position="247"/>
    </location>
</feature>
<feature type="repeat" description="PPR" evidence="3">
    <location>
        <begin position="562"/>
        <end position="596"/>
    </location>
</feature>
<name>A0A2C9WB50_MANES</name>
<dbReference type="GO" id="GO:0005737">
    <property type="term" value="C:cytoplasm"/>
    <property type="evidence" value="ECO:0000318"/>
    <property type="project" value="GO_Central"/>
</dbReference>
<dbReference type="PROSITE" id="PS51375">
    <property type="entry name" value="PPR"/>
    <property type="match status" value="9"/>
</dbReference>
<evidence type="ECO:0000256" key="2">
    <source>
        <dbReference type="ARBA" id="ARBA00022737"/>
    </source>
</evidence>
<dbReference type="InterPro" id="IPR011990">
    <property type="entry name" value="TPR-like_helical_dom_sf"/>
</dbReference>
<dbReference type="PANTHER" id="PTHR47933:SF11">
    <property type="entry name" value="PENTATRICOPEPTIDE REPEAT-CONTAINING PROTEIN 2"/>
    <property type="match status" value="1"/>
</dbReference>
<feature type="repeat" description="PPR" evidence="3">
    <location>
        <begin position="425"/>
        <end position="459"/>
    </location>
</feature>
<dbReference type="GO" id="GO:0003729">
    <property type="term" value="F:mRNA binding"/>
    <property type="evidence" value="ECO:0000318"/>
    <property type="project" value="GO_Central"/>
</dbReference>
<dbReference type="NCBIfam" id="TIGR00756">
    <property type="entry name" value="PPR"/>
    <property type="match status" value="6"/>
</dbReference>
<dbReference type="InterPro" id="IPR051240">
    <property type="entry name" value="Mito_RNA-Proc/Resp"/>
</dbReference>
<dbReference type="EMBL" id="CM004388">
    <property type="protein sequence ID" value="OAY56870.1"/>
    <property type="molecule type" value="Genomic_DNA"/>
</dbReference>
<gene>
    <name evidence="4" type="ORF">MANES_02G051500</name>
</gene>
<dbReference type="SUPFAM" id="SSF81901">
    <property type="entry name" value="HCP-like"/>
    <property type="match status" value="1"/>
</dbReference>
<organism evidence="4">
    <name type="scientific">Manihot esculenta</name>
    <name type="common">Cassava</name>
    <name type="synonym">Jatropha manihot</name>
    <dbReference type="NCBI Taxonomy" id="3983"/>
    <lineage>
        <taxon>Eukaryota</taxon>
        <taxon>Viridiplantae</taxon>
        <taxon>Streptophyta</taxon>
        <taxon>Embryophyta</taxon>
        <taxon>Tracheophyta</taxon>
        <taxon>Spermatophyta</taxon>
        <taxon>Magnoliopsida</taxon>
        <taxon>eudicotyledons</taxon>
        <taxon>Gunneridae</taxon>
        <taxon>Pentapetalae</taxon>
        <taxon>rosids</taxon>
        <taxon>fabids</taxon>
        <taxon>Malpighiales</taxon>
        <taxon>Euphorbiaceae</taxon>
        <taxon>Crotonoideae</taxon>
        <taxon>Manihoteae</taxon>
        <taxon>Manihot</taxon>
    </lineage>
</organism>
<feature type="repeat" description="PPR" evidence="3">
    <location>
        <begin position="320"/>
        <end position="354"/>
    </location>
</feature>
<comment type="similarity">
    <text evidence="1">Belongs to the PPR family. P subfamily.</text>
</comment>
<feature type="repeat" description="PPR" evidence="3">
    <location>
        <begin position="496"/>
        <end position="530"/>
    </location>
</feature>
<sequence>MAEILGNSISVNLKWDRFAWQSSLYNPSNCEYGVCWRSYHCSLYSSSVMKMNRDPVGIREFSTFPMSMKGFGCAQRKTTHLSSLIGSTKMTNLLAISSLAASNEPGLISEENEENEFIQRRKDELNGDYFGEHLPPWGNLMAHHRSDMDTESTAQPSMRSTDVITVKEIRVHLLEETDEEDLSRKILMLSRSNKVRSALELFRSMEFSGLQPNGHACNSLISCLIRNQLLDNALRVFEFMKRIEITTGHTYSLILKAVADYQGCDYSLNMFRELGGFSGDRNDFDVIVYNTMISVCGRVNNWVETERIWKNMKQKGISGTQITCSLLVSIFVRCGQNELALDAYSEMIQNGIKPRDDALQALIGACTKEGKWDLALNVFQTMLNHGIRPNLTACNALINSLGKAGELKQALKVFQIAKSLGHTHDAYTWNALLNGLYRANRFSDALQLFENIKREQSSQINEHLYNTALMSCQKLGLWDKALQLLWQLEASGLSVSTTSYNLVIGACETARKPKVALQVYEHMIHQNCTPDTFTYLSLLRSCIWASLWSEVDEILDQQVAPDVSLYNAAIHGMCLRGKIESAKNLYMEMRRRGLKPDGKTRALMLQNLRKVSTKGRR</sequence>
<feature type="repeat" description="PPR" evidence="3">
    <location>
        <begin position="390"/>
        <end position="424"/>
    </location>
</feature>
<accession>A0A2C9WB50</accession>
<evidence type="ECO:0000256" key="1">
    <source>
        <dbReference type="ARBA" id="ARBA00007626"/>
    </source>
</evidence>
<dbReference type="InterPro" id="IPR002885">
    <property type="entry name" value="PPR_rpt"/>
</dbReference>
<dbReference type="PANTHER" id="PTHR47933">
    <property type="entry name" value="PENTATRICOPEPTIDE REPEAT-CONTAINING PROTEIN 1, MITOCHONDRIAL"/>
    <property type="match status" value="1"/>
</dbReference>
<feature type="repeat" description="PPR" evidence="3">
    <location>
        <begin position="285"/>
        <end position="319"/>
    </location>
</feature>
<reference evidence="4" key="1">
    <citation type="submission" date="2016-02" db="EMBL/GenBank/DDBJ databases">
        <title>WGS assembly of Manihot esculenta.</title>
        <authorList>
            <person name="Bredeson J.V."/>
            <person name="Prochnik S.E."/>
            <person name="Lyons J.B."/>
            <person name="Schmutz J."/>
            <person name="Grimwood J."/>
            <person name="Vrebalov J."/>
            <person name="Bart R.S."/>
            <person name="Amuge T."/>
            <person name="Ferguson M.E."/>
            <person name="Green R."/>
            <person name="Putnam N."/>
            <person name="Stites J."/>
            <person name="Rounsley S."/>
            <person name="Rokhsar D.S."/>
        </authorList>
    </citation>
    <scope>NUCLEOTIDE SEQUENCE [LARGE SCALE GENOMIC DNA]</scope>
    <source>
        <tissue evidence="4">Leaf</tissue>
    </source>
</reference>
<feature type="repeat" description="PPR" evidence="3">
    <location>
        <begin position="461"/>
        <end position="495"/>
    </location>
</feature>
<evidence type="ECO:0000256" key="3">
    <source>
        <dbReference type="PROSITE-ProRule" id="PRU00708"/>
    </source>
</evidence>
<dbReference type="Gene3D" id="1.25.40.10">
    <property type="entry name" value="Tetratricopeptide repeat domain"/>
    <property type="match status" value="5"/>
</dbReference>
<keyword evidence="2" id="KW-0677">Repeat</keyword>
<feature type="repeat" description="PPR" evidence="3">
    <location>
        <begin position="355"/>
        <end position="389"/>
    </location>
</feature>
<dbReference type="Pfam" id="PF01535">
    <property type="entry name" value="PPR"/>
    <property type="match status" value="2"/>
</dbReference>
<protein>
    <recommendedName>
        <fullName evidence="5">Pentacotripeptide-repeat region of PRORP domain-containing protein</fullName>
    </recommendedName>
</protein>
<proteinExistence type="inferred from homology"/>